<dbReference type="GO" id="GO:0005777">
    <property type="term" value="C:peroxisome"/>
    <property type="evidence" value="ECO:0007669"/>
    <property type="project" value="TreeGrafter"/>
</dbReference>
<name>A0A4P6XGG8_9ASCO</name>
<evidence type="ECO:0000313" key="11">
    <source>
        <dbReference type="EMBL" id="QBM86300.1"/>
    </source>
</evidence>
<dbReference type="GO" id="GO:0006742">
    <property type="term" value="P:NADP+ catabolic process"/>
    <property type="evidence" value="ECO:0007669"/>
    <property type="project" value="TreeGrafter"/>
</dbReference>
<dbReference type="STRING" id="2163413.A0A4P6XGG8"/>
<comment type="cofactor">
    <cofactor evidence="1">
        <name>Mg(2+)</name>
        <dbReference type="ChEBI" id="CHEBI:18420"/>
    </cofactor>
</comment>
<dbReference type="AlphaFoldDB" id="A0A4P6XGG8"/>
<dbReference type="Gene3D" id="3.90.79.20">
    <property type="match status" value="1"/>
</dbReference>
<dbReference type="InterPro" id="IPR000086">
    <property type="entry name" value="NUDIX_hydrolase_dom"/>
</dbReference>
<comment type="catalytic activity">
    <reaction evidence="9">
        <text>a 5'-end NAD(+)-phospho-ribonucleoside in mRNA + H2O = a 5'-end phospho-adenosine-phospho-ribonucleoside in mRNA + beta-nicotinamide D-ribonucleotide + 2 H(+)</text>
        <dbReference type="Rhea" id="RHEA:60876"/>
        <dbReference type="Rhea" id="RHEA-COMP:15698"/>
        <dbReference type="Rhea" id="RHEA-COMP:15719"/>
        <dbReference type="ChEBI" id="CHEBI:14649"/>
        <dbReference type="ChEBI" id="CHEBI:15377"/>
        <dbReference type="ChEBI" id="CHEBI:15378"/>
        <dbReference type="ChEBI" id="CHEBI:144029"/>
        <dbReference type="ChEBI" id="CHEBI:144051"/>
    </reaction>
    <physiologicalReaction direction="left-to-right" evidence="9">
        <dbReference type="Rhea" id="RHEA:60877"/>
    </physiologicalReaction>
</comment>
<reference evidence="12" key="1">
    <citation type="submission" date="2019-03" db="EMBL/GenBank/DDBJ databases">
        <title>Snf2 controls pulcherriminic acid biosynthesis and connects pigmentation and antifungal activity of the yeast Metschnikowia pulcherrima.</title>
        <authorList>
            <person name="Gore-Lloyd D."/>
            <person name="Sumann I."/>
            <person name="Brachmann A.O."/>
            <person name="Schneeberger K."/>
            <person name="Ortiz-Merino R.A."/>
            <person name="Moreno-Beltran M."/>
            <person name="Schlaefli M."/>
            <person name="Kirner P."/>
            <person name="Santos Kron A."/>
            <person name="Wolfe K.H."/>
            <person name="Piel J."/>
            <person name="Ahrens C.H."/>
            <person name="Henk D."/>
            <person name="Freimoser F.M."/>
        </authorList>
    </citation>
    <scope>NUCLEOTIDE SEQUENCE [LARGE SCALE GENOMIC DNA]</scope>
    <source>
        <strain evidence="12">APC 1.2</strain>
    </source>
</reference>
<dbReference type="GO" id="GO:0046872">
    <property type="term" value="F:metal ion binding"/>
    <property type="evidence" value="ECO:0007669"/>
    <property type="project" value="UniProtKB-KW"/>
</dbReference>
<proteinExistence type="inferred from homology"/>
<protein>
    <recommendedName>
        <fullName evidence="4">NAD(+) diphosphatase</fullName>
        <ecNumber evidence="4">3.6.1.22</ecNumber>
    </recommendedName>
</protein>
<dbReference type="PANTHER" id="PTHR42904:SF6">
    <property type="entry name" value="NAD-CAPPED RNA HYDROLASE NUDT12"/>
    <property type="match status" value="1"/>
</dbReference>
<comment type="cofactor">
    <cofactor evidence="2">
        <name>Zn(2+)</name>
        <dbReference type="ChEBI" id="CHEBI:29105"/>
    </cofactor>
</comment>
<keyword evidence="7" id="KW-0460">Magnesium</keyword>
<dbReference type="GO" id="GO:0035529">
    <property type="term" value="F:NADH pyrophosphatase activity"/>
    <property type="evidence" value="ECO:0007669"/>
    <property type="project" value="TreeGrafter"/>
</dbReference>
<dbReference type="InterPro" id="IPR049734">
    <property type="entry name" value="NudC-like_C"/>
</dbReference>
<keyword evidence="12" id="KW-1185">Reference proteome</keyword>
<dbReference type="PANTHER" id="PTHR42904">
    <property type="entry name" value="NUDIX HYDROLASE, NUDC SUBFAMILY"/>
    <property type="match status" value="1"/>
</dbReference>
<evidence type="ECO:0000256" key="5">
    <source>
        <dbReference type="ARBA" id="ARBA00022723"/>
    </source>
</evidence>
<evidence type="ECO:0000256" key="2">
    <source>
        <dbReference type="ARBA" id="ARBA00001947"/>
    </source>
</evidence>
<organism evidence="11 12">
    <name type="scientific">Metschnikowia aff. pulcherrima</name>
    <dbReference type="NCBI Taxonomy" id="2163413"/>
    <lineage>
        <taxon>Eukaryota</taxon>
        <taxon>Fungi</taxon>
        <taxon>Dikarya</taxon>
        <taxon>Ascomycota</taxon>
        <taxon>Saccharomycotina</taxon>
        <taxon>Pichiomycetes</taxon>
        <taxon>Metschnikowiaceae</taxon>
        <taxon>Metschnikowia</taxon>
    </lineage>
</organism>
<evidence type="ECO:0000256" key="6">
    <source>
        <dbReference type="ARBA" id="ARBA00022801"/>
    </source>
</evidence>
<dbReference type="EC" id="3.6.1.22" evidence="4"/>
<dbReference type="Pfam" id="PF00293">
    <property type="entry name" value="NUDIX"/>
    <property type="match status" value="1"/>
</dbReference>
<dbReference type="GO" id="GO:0019677">
    <property type="term" value="P:NAD+ catabolic process"/>
    <property type="evidence" value="ECO:0007669"/>
    <property type="project" value="TreeGrafter"/>
</dbReference>
<accession>A0A4P6XGG8</accession>
<feature type="domain" description="Nudix hydrolase" evidence="10">
    <location>
        <begin position="304"/>
        <end position="436"/>
    </location>
</feature>
<gene>
    <name evidence="11" type="primary">MPUL0A09370</name>
    <name evidence="11" type="ORF">METSCH_A09370</name>
</gene>
<dbReference type="InterPro" id="IPR050241">
    <property type="entry name" value="NAD-cap_RNA_hydrolase_NudC"/>
</dbReference>
<dbReference type="PROSITE" id="PS51462">
    <property type="entry name" value="NUDIX"/>
    <property type="match status" value="1"/>
</dbReference>
<comment type="similarity">
    <text evidence="3">Belongs to the Nudix hydrolase family. NudC subfamily.</text>
</comment>
<evidence type="ECO:0000256" key="8">
    <source>
        <dbReference type="ARBA" id="ARBA00023027"/>
    </source>
</evidence>
<dbReference type="Gene3D" id="3.90.79.10">
    <property type="entry name" value="Nucleoside Triphosphate Pyrophosphohydrolase"/>
    <property type="match status" value="1"/>
</dbReference>
<keyword evidence="5" id="KW-0479">Metal-binding</keyword>
<sequence>MFPPVRYLKNTTPVKFARFLSSRPDTKAKLYYQMNQMDANLELPEIPYFGKEVVNRVSFLREDSDFITRAATHGSSRFIFYENGSPLVNKTAKDGKLVILTNGDGQLTTIPDTSVAGTTLGLQNRPEWQQILDTWTSENKSQLPEIRDDGKPSFLFIGIKDETVGLDFRVLKQFEHETYLDHQGRYFGIPYFGVDVTNSPKTVDLIKQHITQNAAVNADDLIFTDSRKHTMGFTMEESALFSHGKMYFDWLGRNRFCPGCGTKVIGIHAGGKLKCTNETKTTVDNIEKYACPVRNTRVSNVSFPRTDAVVITAITNREKTKMLLSLNKRHAQTMMYSCTAGFMEPSETVEVATKREIWEETGVACSDIQILMTQPWPFPGNLMIGCVAIVDFNGLNENIHLGHDRELADARWFDIGLVRKLLTNSASKEENPDGVFLPPDVSIAYSLIKYVTDRSETKL</sequence>
<evidence type="ECO:0000256" key="4">
    <source>
        <dbReference type="ARBA" id="ARBA00012381"/>
    </source>
</evidence>
<dbReference type="SUPFAM" id="SSF55811">
    <property type="entry name" value="Nudix"/>
    <property type="match status" value="1"/>
</dbReference>
<keyword evidence="6" id="KW-0378">Hydrolase</keyword>
<evidence type="ECO:0000256" key="1">
    <source>
        <dbReference type="ARBA" id="ARBA00001946"/>
    </source>
</evidence>
<evidence type="ECO:0000313" key="12">
    <source>
        <dbReference type="Proteomes" id="UP000292447"/>
    </source>
</evidence>
<evidence type="ECO:0000256" key="7">
    <source>
        <dbReference type="ARBA" id="ARBA00022842"/>
    </source>
</evidence>
<evidence type="ECO:0000256" key="3">
    <source>
        <dbReference type="ARBA" id="ARBA00009595"/>
    </source>
</evidence>
<dbReference type="EMBL" id="CP034456">
    <property type="protein sequence ID" value="QBM86300.1"/>
    <property type="molecule type" value="Genomic_DNA"/>
</dbReference>
<keyword evidence="8" id="KW-0520">NAD</keyword>
<dbReference type="CDD" id="cd03429">
    <property type="entry name" value="NUDIX_NADH_pyrophosphatase_Nudt13"/>
    <property type="match status" value="1"/>
</dbReference>
<evidence type="ECO:0000259" key="10">
    <source>
        <dbReference type="PROSITE" id="PS51462"/>
    </source>
</evidence>
<dbReference type="Proteomes" id="UP000292447">
    <property type="component" value="Chromosome I"/>
</dbReference>
<dbReference type="InterPro" id="IPR015797">
    <property type="entry name" value="NUDIX_hydrolase-like_dom_sf"/>
</dbReference>
<evidence type="ECO:0000256" key="9">
    <source>
        <dbReference type="ARBA" id="ARBA00023679"/>
    </source>
</evidence>
<dbReference type="GO" id="GO:0005829">
    <property type="term" value="C:cytosol"/>
    <property type="evidence" value="ECO:0007669"/>
    <property type="project" value="TreeGrafter"/>
</dbReference>